<dbReference type="Proteomes" id="UP000018144">
    <property type="component" value="Unassembled WGS sequence"/>
</dbReference>
<proteinExistence type="predicted"/>
<name>U4LA38_PYROM</name>
<organism evidence="1 2">
    <name type="scientific">Pyronema omphalodes (strain CBS 100304)</name>
    <name type="common">Pyronema confluens</name>
    <dbReference type="NCBI Taxonomy" id="1076935"/>
    <lineage>
        <taxon>Eukaryota</taxon>
        <taxon>Fungi</taxon>
        <taxon>Dikarya</taxon>
        <taxon>Ascomycota</taxon>
        <taxon>Pezizomycotina</taxon>
        <taxon>Pezizomycetes</taxon>
        <taxon>Pezizales</taxon>
        <taxon>Pyronemataceae</taxon>
        <taxon>Pyronema</taxon>
    </lineage>
</organism>
<accession>U4LA38</accession>
<dbReference type="AlphaFoldDB" id="U4LA38"/>
<reference evidence="1 2" key="1">
    <citation type="journal article" date="2013" name="PLoS Genet.">
        <title>The genome and development-dependent transcriptomes of Pyronema confluens: a window into fungal evolution.</title>
        <authorList>
            <person name="Traeger S."/>
            <person name="Altegoer F."/>
            <person name="Freitag M."/>
            <person name="Gabaldon T."/>
            <person name="Kempken F."/>
            <person name="Kumar A."/>
            <person name="Marcet-Houben M."/>
            <person name="Poggeler S."/>
            <person name="Stajich J.E."/>
            <person name="Nowrousian M."/>
        </authorList>
    </citation>
    <scope>NUCLEOTIDE SEQUENCE [LARGE SCALE GENOMIC DNA]</scope>
    <source>
        <strain evidence="2">CBS 100304</strain>
        <tissue evidence="1">Vegetative mycelium</tissue>
    </source>
</reference>
<sequence length="76" mass="8868">MLLNATSILFDIETREYGSIAWPRWLWVLSNFTLWDNFVSWEAQQQQPSASTTRPAVDPQHLLHDYSRSSVDARCI</sequence>
<dbReference type="EMBL" id="HF935332">
    <property type="protein sequence ID" value="CCX07044.1"/>
    <property type="molecule type" value="Genomic_DNA"/>
</dbReference>
<evidence type="ECO:0000313" key="2">
    <source>
        <dbReference type="Proteomes" id="UP000018144"/>
    </source>
</evidence>
<evidence type="ECO:0000313" key="1">
    <source>
        <dbReference type="EMBL" id="CCX07044.1"/>
    </source>
</evidence>
<gene>
    <name evidence="1" type="ORF">PCON_06631</name>
</gene>
<keyword evidence="2" id="KW-1185">Reference proteome</keyword>
<protein>
    <submittedName>
        <fullName evidence="1">Uncharacterized protein</fullName>
    </submittedName>
</protein>